<feature type="domain" description="Transmembrane protein family 132 fourth" evidence="9">
    <location>
        <begin position="376"/>
        <end position="472"/>
    </location>
</feature>
<keyword evidence="6" id="KW-0472">Membrane</keyword>
<sequence length="1273" mass="142401">MPFRSATFIVTIVFVFNKVAGQHFSVDPPHNAFYLFSPVPSNLTEQKLYLHDDCPSQSEQIVSATYGGKKSAARLQAALHNYNCAVSIRVVQDVIRLDRPFIDVVAQSDGAALSSLRRRLCVSVRVSSPSGATVTAHCELNPFEETRHSCLVRIQVPFSWFGQIGADATKQTLSLTHVTAPHCDAHFYERPQVPISLLPYLEAAQAHVLRKDDSLELSLLSRSNLSFSLNSLNSLFVHLSYNLSEEKDKDLDELELRVWLDSRFEVVNAASLSPGAWSVRPLSAPRPRTHTSFLCTRIDRNSTFDGYLFALLLKLRGSVISDARRKEVQEDVESATLHWEVRLSPLGGAQGNGNGTKVETQRVATPFRVAPDVIYAIVPITKSTSLINTAVLSATQYSIPMRIISVTIGGLTRDITALSHCISSEVKVIKTSPTCSSVYVDGSELRGSPAARVHIHYEQWTTQVTFAVWFPRVPVTIWLSNPTLHTVSNWPVAVWKQLETAGAARQFGCSERYQHSEIRILASFQVGDDKTGERHYLAGGRETLFDVTPIAAARVHSANRSIATIKNADGKLIVYAHEQGTSRIVLKSSIPQIDYGSSLLTVTNDAVSLKRISALPIVEVEPHIIPISGHRAQYFVLARIQTTFTHKYQHGAMAIHLTYSDDQTESLLDIPPSDYSLSVFSSEEHCLAVRHGKLPPVDLIALDDLTDAEVSIKLRPSEQCRDVEGDALAYFELPISLTFTVGSHRNSTGGLANTTVTPYENYGYRTAWRVDMVAAVVVITLLLVLVCRLFSRKTKSFDGYEKLVVPLLSRLSSSSSGGQDAEETKEWVWIGRPTERQFSYRHHIPSATSSHSDGMRSLPERNTRSSGSIDEQQPSNISYRGSEISVFISPQPSISVCNHLFSPPDAPLFTSSHHKRQSVLSQGWHWGKKAISPSERRHDNDSHTSRSYDGPTWRTQRELPYTQLPITVDNNQNYRNYEPENTTVIPNYYSIRDELQRENLRFNRQDFVNNNFVSPPGDRAKTPLSPKHMRHYTHSMSKSDTTSHTGALSHRAIEPKSQSCYRLSQASSDPITIKYPPNYKGPEPKPATSNGVAAIHQTAKQLPIESIQEVARPSARRTVVQASTSELLRALGIFVLERCPVPSFEPAHVVIWLRTVDRALLLQGWQDVAFINPANLVFVYLLVRDMLPSKEVVGTLEELHQWLLTSLYIGYSYMGNEISYPLKPFVIESDRSRFWDRTVEIIKAKSADMLRLNSSSSYFAEVFTEFKRYAEMS</sequence>
<organism evidence="12 13">
    <name type="scientific">Mesorhabditis spiculigera</name>
    <dbReference type="NCBI Taxonomy" id="96644"/>
    <lineage>
        <taxon>Eukaryota</taxon>
        <taxon>Metazoa</taxon>
        <taxon>Ecdysozoa</taxon>
        <taxon>Nematoda</taxon>
        <taxon>Chromadorea</taxon>
        <taxon>Rhabditida</taxon>
        <taxon>Rhabditina</taxon>
        <taxon>Rhabditomorpha</taxon>
        <taxon>Rhabditoidea</taxon>
        <taxon>Rhabditidae</taxon>
        <taxon>Mesorhabditinae</taxon>
        <taxon>Mesorhabditis</taxon>
    </lineage>
</organism>
<dbReference type="PANTHER" id="PTHR13388">
    <property type="entry name" value="DETONATOR, ISOFORM E"/>
    <property type="match status" value="1"/>
</dbReference>
<protein>
    <submittedName>
        <fullName evidence="12">Uncharacterized protein</fullName>
    </submittedName>
</protein>
<evidence type="ECO:0000259" key="11">
    <source>
        <dbReference type="Pfam" id="PF23487"/>
    </source>
</evidence>
<feature type="domain" description="Transmembrane protein TMEM132 fifth" evidence="10">
    <location>
        <begin position="477"/>
        <end position="607"/>
    </location>
</feature>
<dbReference type="GO" id="GO:0016020">
    <property type="term" value="C:membrane"/>
    <property type="evidence" value="ECO:0007669"/>
    <property type="project" value="UniProtKB-SubCell"/>
</dbReference>
<dbReference type="Pfam" id="PF23487">
    <property type="entry name" value="Ig_TMEM132_6th"/>
    <property type="match status" value="1"/>
</dbReference>
<feature type="compositionally biased region" description="Polar residues" evidence="7">
    <location>
        <begin position="1034"/>
        <end position="1046"/>
    </location>
</feature>
<dbReference type="InterPro" id="IPR055424">
    <property type="entry name" value="Ig_TMEM132_6th"/>
</dbReference>
<keyword evidence="5" id="KW-1133">Transmembrane helix</keyword>
<feature type="compositionally biased region" description="Basic and acidic residues" evidence="7">
    <location>
        <begin position="934"/>
        <end position="946"/>
    </location>
</feature>
<dbReference type="GO" id="GO:0016533">
    <property type="term" value="C:protein kinase 5 complex"/>
    <property type="evidence" value="ECO:0007669"/>
    <property type="project" value="InterPro"/>
</dbReference>
<dbReference type="AlphaFoldDB" id="A0AA36D2U2"/>
<feature type="chain" id="PRO_5041204205" evidence="8">
    <location>
        <begin position="22"/>
        <end position="1273"/>
    </location>
</feature>
<dbReference type="Pfam" id="PF23486">
    <property type="entry name" value="Ig_TMEM132_5th"/>
    <property type="match status" value="1"/>
</dbReference>
<dbReference type="InterPro" id="IPR055423">
    <property type="entry name" value="Ig_TMEM132_5th"/>
</dbReference>
<dbReference type="EMBL" id="CATQJA010002654">
    <property type="protein sequence ID" value="CAJ0578753.1"/>
    <property type="molecule type" value="Genomic_DNA"/>
</dbReference>
<evidence type="ECO:0000256" key="1">
    <source>
        <dbReference type="ARBA" id="ARBA00004479"/>
    </source>
</evidence>
<feature type="domain" description="Transmembrane protein TMEM132 sixth" evidence="11">
    <location>
        <begin position="614"/>
        <end position="721"/>
    </location>
</feature>
<gene>
    <name evidence="12" type="ORF">MSPICULIGERA_LOCUS16994</name>
</gene>
<dbReference type="Proteomes" id="UP001177023">
    <property type="component" value="Unassembled WGS sequence"/>
</dbReference>
<evidence type="ECO:0000259" key="9">
    <source>
        <dbReference type="Pfam" id="PF16070"/>
    </source>
</evidence>
<dbReference type="PANTHER" id="PTHR13388:SF11">
    <property type="entry name" value="DETONATOR, ISOFORM E"/>
    <property type="match status" value="1"/>
</dbReference>
<evidence type="ECO:0000256" key="5">
    <source>
        <dbReference type="ARBA" id="ARBA00022989"/>
    </source>
</evidence>
<dbReference type="Pfam" id="PF16070">
    <property type="entry name" value="Ig_TMEM132_4th"/>
    <property type="match status" value="1"/>
</dbReference>
<evidence type="ECO:0000256" key="7">
    <source>
        <dbReference type="SAM" id="MobiDB-lite"/>
    </source>
</evidence>
<comment type="similarity">
    <text evidence="3">Belongs to the cyclin-dependent kinase 5 activator family.</text>
</comment>
<evidence type="ECO:0000313" key="12">
    <source>
        <dbReference type="EMBL" id="CAJ0578753.1"/>
    </source>
</evidence>
<dbReference type="InterPro" id="IPR031437">
    <property type="entry name" value="Ig_TMEM132_4th"/>
</dbReference>
<dbReference type="Gene3D" id="1.10.472.10">
    <property type="entry name" value="Cyclin-like"/>
    <property type="match status" value="1"/>
</dbReference>
<evidence type="ECO:0000259" key="10">
    <source>
        <dbReference type="Pfam" id="PF23486"/>
    </source>
</evidence>
<keyword evidence="4" id="KW-0812">Transmembrane</keyword>
<feature type="region of interest" description="Disordered" evidence="7">
    <location>
        <begin position="1034"/>
        <end position="1053"/>
    </location>
</feature>
<keyword evidence="8" id="KW-0732">Signal</keyword>
<comment type="caution">
    <text evidence="12">The sequence shown here is derived from an EMBL/GenBank/DDBJ whole genome shotgun (WGS) entry which is preliminary data.</text>
</comment>
<keyword evidence="13" id="KW-1185">Reference proteome</keyword>
<name>A0AA36D2U2_9BILA</name>
<dbReference type="InterPro" id="IPR004944">
    <property type="entry name" value="CDK5_activator"/>
</dbReference>
<dbReference type="InterPro" id="IPR026307">
    <property type="entry name" value="TMEM132"/>
</dbReference>
<evidence type="ECO:0000256" key="2">
    <source>
        <dbReference type="ARBA" id="ARBA00006166"/>
    </source>
</evidence>
<dbReference type="Pfam" id="PF03261">
    <property type="entry name" value="CDK5_activator"/>
    <property type="match status" value="1"/>
</dbReference>
<feature type="signal peptide" evidence="8">
    <location>
        <begin position="1"/>
        <end position="21"/>
    </location>
</feature>
<evidence type="ECO:0000256" key="3">
    <source>
        <dbReference type="ARBA" id="ARBA00010175"/>
    </source>
</evidence>
<proteinExistence type="inferred from homology"/>
<feature type="region of interest" description="Disordered" evidence="7">
    <location>
        <begin position="930"/>
        <end position="956"/>
    </location>
</feature>
<evidence type="ECO:0000256" key="4">
    <source>
        <dbReference type="ARBA" id="ARBA00022692"/>
    </source>
</evidence>
<dbReference type="SUPFAM" id="SSF47954">
    <property type="entry name" value="Cyclin-like"/>
    <property type="match status" value="1"/>
</dbReference>
<reference evidence="12" key="1">
    <citation type="submission" date="2023-06" db="EMBL/GenBank/DDBJ databases">
        <authorList>
            <person name="Delattre M."/>
        </authorList>
    </citation>
    <scope>NUCLEOTIDE SEQUENCE</scope>
    <source>
        <strain evidence="12">AF72</strain>
    </source>
</reference>
<dbReference type="GO" id="GO:0061575">
    <property type="term" value="F:cyclin-dependent protein serine/threonine kinase activator activity"/>
    <property type="evidence" value="ECO:0007669"/>
    <property type="project" value="InterPro"/>
</dbReference>
<feature type="non-terminal residue" evidence="12">
    <location>
        <position position="1273"/>
    </location>
</feature>
<feature type="compositionally biased region" description="Polar residues" evidence="7">
    <location>
        <begin position="864"/>
        <end position="875"/>
    </location>
</feature>
<evidence type="ECO:0000313" key="13">
    <source>
        <dbReference type="Proteomes" id="UP001177023"/>
    </source>
</evidence>
<dbReference type="InterPro" id="IPR036915">
    <property type="entry name" value="Cyclin-like_sf"/>
</dbReference>
<evidence type="ECO:0000256" key="8">
    <source>
        <dbReference type="SAM" id="SignalP"/>
    </source>
</evidence>
<comment type="similarity">
    <text evidence="2">Belongs to the TMEM132 family.</text>
</comment>
<evidence type="ECO:0000256" key="6">
    <source>
        <dbReference type="ARBA" id="ARBA00023136"/>
    </source>
</evidence>
<feature type="region of interest" description="Disordered" evidence="7">
    <location>
        <begin position="840"/>
        <end position="875"/>
    </location>
</feature>
<accession>A0AA36D2U2</accession>
<comment type="subcellular location">
    <subcellularLocation>
        <location evidence="1">Membrane</location>
        <topology evidence="1">Single-pass type I membrane protein</topology>
    </subcellularLocation>
</comment>